<dbReference type="HAMAP" id="MF_00203">
    <property type="entry name" value="UvrC"/>
    <property type="match status" value="1"/>
</dbReference>
<proteinExistence type="inferred from homology"/>
<dbReference type="SUPFAM" id="SSF47781">
    <property type="entry name" value="RuvA domain 2-like"/>
    <property type="match status" value="1"/>
</dbReference>
<keyword evidence="5 7" id="KW-0234">DNA repair</keyword>
<comment type="function">
    <text evidence="7">The UvrABC repair system catalyzes the recognition and processing of DNA lesions. UvrC both incises the 5' and 3' sides of the lesion. The N-terminal half is responsible for the 3' incision and the C-terminal half is responsible for the 5' incision.</text>
</comment>
<accession>A0A371RGR5</accession>
<evidence type="ECO:0000313" key="11">
    <source>
        <dbReference type="EMBL" id="RFB04644.1"/>
    </source>
</evidence>
<dbReference type="InterPro" id="IPR010994">
    <property type="entry name" value="RuvA_2-like"/>
</dbReference>
<evidence type="ECO:0000256" key="2">
    <source>
        <dbReference type="ARBA" id="ARBA00022763"/>
    </source>
</evidence>
<dbReference type="GO" id="GO:0009380">
    <property type="term" value="C:excinuclease repair complex"/>
    <property type="evidence" value="ECO:0007669"/>
    <property type="project" value="InterPro"/>
</dbReference>
<comment type="subunit">
    <text evidence="7">Interacts with UvrB in an incision complex.</text>
</comment>
<comment type="similarity">
    <text evidence="7">Belongs to the UvrC family.</text>
</comment>
<sequence length="638" mass="71022">MTDTSPLTGTAYIADQLKRLPTRPGVYRMYDQDAEVLYVGKAKSLKDRVSSYATLNGHTNRIARMITETRRMEFVVTETETESLLLEANLIKSLKPRYNVLMRDDKSFANILLATDHPVPRIMKHRGARKREGHYFGPFASAGAVNRTLNTLQKAFLLRSCSDSVLESRSRPCLLHQIKRCAAPCVDLISPEEYNALVEEALSFLRGKNSDVQGQLSKEMEAAAEALDFERAAQLRDRIRALTFVQESQGINLAGLAEADVFAIHADGGQACIQTFFFRAGQNLGTHSYFPKHDREEAPEIILESFIAQFYDNQVPPRQVLVSEELPNQALLADALTTKADRKIDVSTPARGDKLALIRQARTNAREALGRRLAETTSQARLLKALGDRLGMSAPPRRIEVYDNSHTGGTGALGGMVVATEEGFKKNQYRKFNIKDEDLSPGDDFGMMREVLTRRFKRLIKEEDPTSENWPSLIIIDGGEGQLNAAREVMEDLGLPIGLDTENGEITLLSIAKGRREDEQGRRRADRTMAATGEQFFLPGIAPFTLPPRSEVLYFLLRLRDEVHRFAIGSHRARRSKEMVKNPLDAIEGIGGKRKKSLLHHFGSAKAVANAKPADLSAVEGISASLAQRIYDHFHPAG</sequence>
<keyword evidence="1 7" id="KW-0963">Cytoplasm</keyword>
<dbReference type="EMBL" id="QUQO01000001">
    <property type="protein sequence ID" value="RFB04644.1"/>
    <property type="molecule type" value="Genomic_DNA"/>
</dbReference>
<dbReference type="InParanoid" id="A0A371RGR5"/>
<evidence type="ECO:0000259" key="8">
    <source>
        <dbReference type="PROSITE" id="PS50151"/>
    </source>
</evidence>
<comment type="caution">
    <text evidence="11">The sequence shown here is derived from an EMBL/GenBank/DDBJ whole genome shotgun (WGS) entry which is preliminary data.</text>
</comment>
<dbReference type="NCBIfam" id="NF001824">
    <property type="entry name" value="PRK00558.1-5"/>
    <property type="match status" value="1"/>
</dbReference>
<evidence type="ECO:0000256" key="6">
    <source>
        <dbReference type="ARBA" id="ARBA00023236"/>
    </source>
</evidence>
<dbReference type="PROSITE" id="PS50165">
    <property type="entry name" value="UVRC"/>
    <property type="match status" value="1"/>
</dbReference>
<keyword evidence="6 7" id="KW-0742">SOS response</keyword>
<dbReference type="FunFam" id="3.40.1440.10:FF:000001">
    <property type="entry name" value="UvrABC system protein C"/>
    <property type="match status" value="1"/>
</dbReference>
<dbReference type="PANTHER" id="PTHR30562:SF1">
    <property type="entry name" value="UVRABC SYSTEM PROTEIN C"/>
    <property type="match status" value="1"/>
</dbReference>
<dbReference type="PROSITE" id="PS50164">
    <property type="entry name" value="GIY_YIG"/>
    <property type="match status" value="1"/>
</dbReference>
<reference evidence="11 12" key="1">
    <citation type="submission" date="2018-08" db="EMBL/GenBank/DDBJ databases">
        <title>Parvularcula sp. SM1705, isolated from surface water of the South Sea China.</title>
        <authorList>
            <person name="Sun L."/>
        </authorList>
    </citation>
    <scope>NUCLEOTIDE SEQUENCE [LARGE SCALE GENOMIC DNA]</scope>
    <source>
        <strain evidence="11 12">SM1705</strain>
    </source>
</reference>
<comment type="subcellular location">
    <subcellularLocation>
        <location evidence="7">Cytoplasm</location>
    </subcellularLocation>
</comment>
<gene>
    <name evidence="7 11" type="primary">uvrC</name>
    <name evidence="11" type="ORF">DX908_04725</name>
</gene>
<dbReference type="Pfam" id="PF22920">
    <property type="entry name" value="UvrC_RNaseH"/>
    <property type="match status" value="1"/>
</dbReference>
<dbReference type="SMART" id="SM00465">
    <property type="entry name" value="GIYc"/>
    <property type="match status" value="1"/>
</dbReference>
<dbReference type="GO" id="GO:0009432">
    <property type="term" value="P:SOS response"/>
    <property type="evidence" value="ECO:0007669"/>
    <property type="project" value="UniProtKB-UniRule"/>
</dbReference>
<feature type="domain" description="UvrC family homology region profile" evidence="10">
    <location>
        <begin position="261"/>
        <end position="490"/>
    </location>
</feature>
<dbReference type="OrthoDB" id="9804933at2"/>
<dbReference type="GO" id="GO:0003677">
    <property type="term" value="F:DNA binding"/>
    <property type="evidence" value="ECO:0007669"/>
    <property type="project" value="UniProtKB-UniRule"/>
</dbReference>
<evidence type="ECO:0000256" key="7">
    <source>
        <dbReference type="HAMAP-Rule" id="MF_00203"/>
    </source>
</evidence>
<evidence type="ECO:0000256" key="3">
    <source>
        <dbReference type="ARBA" id="ARBA00022769"/>
    </source>
</evidence>
<dbReference type="InterPro" id="IPR047296">
    <property type="entry name" value="GIY-YIG_UvrC_Cho"/>
</dbReference>
<dbReference type="InterPro" id="IPR004791">
    <property type="entry name" value="UvrC"/>
</dbReference>
<feature type="domain" description="UVR" evidence="8">
    <location>
        <begin position="210"/>
        <end position="245"/>
    </location>
</feature>
<dbReference type="InterPro" id="IPR035901">
    <property type="entry name" value="GIY-YIG_endonuc_sf"/>
</dbReference>
<dbReference type="InterPro" id="IPR038476">
    <property type="entry name" value="UvrC_RNase_H_dom_sf"/>
</dbReference>
<dbReference type="Proteomes" id="UP000264589">
    <property type="component" value="Unassembled WGS sequence"/>
</dbReference>
<dbReference type="GO" id="GO:0006289">
    <property type="term" value="P:nucleotide-excision repair"/>
    <property type="evidence" value="ECO:0007669"/>
    <property type="project" value="UniProtKB-UniRule"/>
</dbReference>
<dbReference type="InterPro" id="IPR001943">
    <property type="entry name" value="UVR_dom"/>
</dbReference>
<dbReference type="Gene3D" id="3.40.1440.10">
    <property type="entry name" value="GIY-YIG endonuclease"/>
    <property type="match status" value="1"/>
</dbReference>
<dbReference type="FunCoup" id="A0A371RGR5">
    <property type="interactions" value="223"/>
</dbReference>
<organism evidence="11 12">
    <name type="scientific">Parvularcula marina</name>
    <dbReference type="NCBI Taxonomy" id="2292771"/>
    <lineage>
        <taxon>Bacteria</taxon>
        <taxon>Pseudomonadati</taxon>
        <taxon>Pseudomonadota</taxon>
        <taxon>Alphaproteobacteria</taxon>
        <taxon>Parvularculales</taxon>
        <taxon>Parvularculaceae</taxon>
        <taxon>Parvularcula</taxon>
    </lineage>
</organism>
<evidence type="ECO:0000259" key="10">
    <source>
        <dbReference type="PROSITE" id="PS50165"/>
    </source>
</evidence>
<dbReference type="Gene3D" id="4.10.860.10">
    <property type="entry name" value="UVR domain"/>
    <property type="match status" value="1"/>
</dbReference>
<dbReference type="SMART" id="SM00278">
    <property type="entry name" value="HhH1"/>
    <property type="match status" value="2"/>
</dbReference>
<dbReference type="Gene3D" id="1.10.150.20">
    <property type="entry name" value="5' to 3' exonuclease, C-terminal subdomain"/>
    <property type="match status" value="1"/>
</dbReference>
<dbReference type="Pfam" id="PF08459">
    <property type="entry name" value="UvrC_RNaseH_dom"/>
    <property type="match status" value="1"/>
</dbReference>
<keyword evidence="4 7" id="KW-0267">Excision nuclease</keyword>
<dbReference type="Pfam" id="PF01541">
    <property type="entry name" value="GIY-YIG"/>
    <property type="match status" value="1"/>
</dbReference>
<dbReference type="NCBIfam" id="TIGR00194">
    <property type="entry name" value="uvrC"/>
    <property type="match status" value="1"/>
</dbReference>
<evidence type="ECO:0000256" key="5">
    <source>
        <dbReference type="ARBA" id="ARBA00023204"/>
    </source>
</evidence>
<dbReference type="Pfam" id="PF14520">
    <property type="entry name" value="HHH_5"/>
    <property type="match status" value="1"/>
</dbReference>
<dbReference type="CDD" id="cd10434">
    <property type="entry name" value="GIY-YIG_UvrC_Cho"/>
    <property type="match status" value="1"/>
</dbReference>
<dbReference type="RefSeq" id="WP_116391276.1">
    <property type="nucleotide sequence ID" value="NZ_QUQO01000001.1"/>
</dbReference>
<dbReference type="InterPro" id="IPR003583">
    <property type="entry name" value="Hlx-hairpin-Hlx_DNA-bd_motif"/>
</dbReference>
<dbReference type="InterPro" id="IPR001162">
    <property type="entry name" value="UvrC_RNase_H_dom"/>
</dbReference>
<protein>
    <recommendedName>
        <fullName evidence="7">UvrABC system protein C</fullName>
        <shortName evidence="7">Protein UvrC</shortName>
    </recommendedName>
    <alternativeName>
        <fullName evidence="7">Excinuclease ABC subunit C</fullName>
    </alternativeName>
</protein>
<dbReference type="GO" id="GO:0005737">
    <property type="term" value="C:cytoplasm"/>
    <property type="evidence" value="ECO:0007669"/>
    <property type="project" value="UniProtKB-SubCell"/>
</dbReference>
<dbReference type="Gene3D" id="3.30.420.340">
    <property type="entry name" value="UvrC, RNAse H endonuclease domain"/>
    <property type="match status" value="1"/>
</dbReference>
<dbReference type="InterPro" id="IPR050066">
    <property type="entry name" value="UvrABC_protein_C"/>
</dbReference>
<dbReference type="GO" id="GO:0009381">
    <property type="term" value="F:excinuclease ABC activity"/>
    <property type="evidence" value="ECO:0007669"/>
    <property type="project" value="UniProtKB-UniRule"/>
</dbReference>
<evidence type="ECO:0000313" key="12">
    <source>
        <dbReference type="Proteomes" id="UP000264589"/>
    </source>
</evidence>
<keyword evidence="12" id="KW-1185">Reference proteome</keyword>
<evidence type="ECO:0000256" key="1">
    <source>
        <dbReference type="ARBA" id="ARBA00022490"/>
    </source>
</evidence>
<dbReference type="InterPro" id="IPR036876">
    <property type="entry name" value="UVR_dom_sf"/>
</dbReference>
<dbReference type="Pfam" id="PF02151">
    <property type="entry name" value="UVR"/>
    <property type="match status" value="1"/>
</dbReference>
<dbReference type="AlphaFoldDB" id="A0A371RGR5"/>
<keyword evidence="2 7" id="KW-0227">DNA damage</keyword>
<evidence type="ECO:0000256" key="4">
    <source>
        <dbReference type="ARBA" id="ARBA00022881"/>
    </source>
</evidence>
<name>A0A371RGR5_9PROT</name>
<dbReference type="PANTHER" id="PTHR30562">
    <property type="entry name" value="UVRC/OXIDOREDUCTASE"/>
    <property type="match status" value="1"/>
</dbReference>
<evidence type="ECO:0000259" key="9">
    <source>
        <dbReference type="PROSITE" id="PS50164"/>
    </source>
</evidence>
<dbReference type="SUPFAM" id="SSF46600">
    <property type="entry name" value="C-terminal UvrC-binding domain of UvrB"/>
    <property type="match status" value="1"/>
</dbReference>
<feature type="domain" description="GIY-YIG" evidence="9">
    <location>
        <begin position="22"/>
        <end position="100"/>
    </location>
</feature>
<keyword evidence="3 7" id="KW-0228">DNA excision</keyword>
<dbReference type="InterPro" id="IPR000305">
    <property type="entry name" value="GIY-YIG_endonuc"/>
</dbReference>
<dbReference type="PROSITE" id="PS50151">
    <property type="entry name" value="UVR"/>
    <property type="match status" value="1"/>
</dbReference>
<dbReference type="SUPFAM" id="SSF82771">
    <property type="entry name" value="GIY-YIG endonuclease"/>
    <property type="match status" value="1"/>
</dbReference>